<dbReference type="InterPro" id="IPR035917">
    <property type="entry name" value="YjbQ-like_sf"/>
</dbReference>
<dbReference type="EMBL" id="PFUO01000019">
    <property type="protein sequence ID" value="PJB17941.1"/>
    <property type="molecule type" value="Genomic_DNA"/>
</dbReference>
<evidence type="ECO:0000256" key="1">
    <source>
        <dbReference type="ARBA" id="ARBA00005534"/>
    </source>
</evidence>
<protein>
    <submittedName>
        <fullName evidence="2">Secondary thiamine-phosphate synthase enzyme</fullName>
    </submittedName>
</protein>
<comment type="caution">
    <text evidence="2">The sequence shown here is derived from an EMBL/GenBank/DDBJ whole genome shotgun (WGS) entry which is preliminary data.</text>
</comment>
<dbReference type="PIRSF" id="PIRSF004681">
    <property type="entry name" value="UCP004681"/>
    <property type="match status" value="1"/>
</dbReference>
<comment type="similarity">
    <text evidence="1">Belongs to the UPF0047 family.</text>
</comment>
<dbReference type="Gene3D" id="2.60.120.460">
    <property type="entry name" value="YjbQ-like"/>
    <property type="match status" value="1"/>
</dbReference>
<dbReference type="InterPro" id="IPR001602">
    <property type="entry name" value="UPF0047_YjbQ-like"/>
</dbReference>
<evidence type="ECO:0000313" key="3">
    <source>
        <dbReference type="Proteomes" id="UP000230611"/>
    </source>
</evidence>
<name>A0A2M8AJZ8_9BACT</name>
<accession>A0A2M8AJZ8</accession>
<dbReference type="Proteomes" id="UP000230611">
    <property type="component" value="Unassembled WGS sequence"/>
</dbReference>
<dbReference type="SUPFAM" id="SSF111038">
    <property type="entry name" value="YjbQ-like"/>
    <property type="match status" value="1"/>
</dbReference>
<sequence>MKIINLIINFKTAAQLDFINITQKIEEKIKRVGIKNGVINIQSLHTTMAIIVNEAEPLLIADIKTLLKKLAPNTYKYAHDNFKIRTVNLCSGECANGQAHYKAIHLPTSVVLNIIKNKLQLGVWQQIFAVELDQSRPRRVALQIIGE</sequence>
<dbReference type="Pfam" id="PF01894">
    <property type="entry name" value="YjbQ"/>
    <property type="match status" value="1"/>
</dbReference>
<dbReference type="PANTHER" id="PTHR30615:SF8">
    <property type="entry name" value="UPF0047 PROTEIN C4A8.02C"/>
    <property type="match status" value="1"/>
</dbReference>
<reference evidence="3" key="1">
    <citation type="submission" date="2017-09" db="EMBL/GenBank/DDBJ databases">
        <title>Depth-based differentiation of microbial function through sediment-hosted aquifers and enrichment of novel symbionts in the deep terrestrial subsurface.</title>
        <authorList>
            <person name="Probst A.J."/>
            <person name="Ladd B."/>
            <person name="Jarett J.K."/>
            <person name="Geller-Mcgrath D.E."/>
            <person name="Sieber C.M.K."/>
            <person name="Emerson J.B."/>
            <person name="Anantharaman K."/>
            <person name="Thomas B.C."/>
            <person name="Malmstrom R."/>
            <person name="Stieglmeier M."/>
            <person name="Klingl A."/>
            <person name="Woyke T."/>
            <person name="Ryan C.M."/>
            <person name="Banfield J.F."/>
        </authorList>
    </citation>
    <scope>NUCLEOTIDE SEQUENCE [LARGE SCALE GENOMIC DNA]</scope>
</reference>
<dbReference type="AlphaFoldDB" id="A0A2M8AJZ8"/>
<gene>
    <name evidence="2" type="ORF">CO116_00410</name>
</gene>
<dbReference type="NCBIfam" id="TIGR00149">
    <property type="entry name" value="TIGR00149_YjbQ"/>
    <property type="match status" value="1"/>
</dbReference>
<dbReference type="PANTHER" id="PTHR30615">
    <property type="entry name" value="UNCHARACTERIZED PROTEIN YJBQ-RELATED"/>
    <property type="match status" value="1"/>
</dbReference>
<evidence type="ECO:0000313" key="2">
    <source>
        <dbReference type="EMBL" id="PJB17941.1"/>
    </source>
</evidence>
<proteinExistence type="inferred from homology"/>
<organism evidence="2 3">
    <name type="scientific">Candidatus Falkowbacteria bacterium CG_4_9_14_3_um_filter_38_19</name>
    <dbReference type="NCBI Taxonomy" id="1974559"/>
    <lineage>
        <taxon>Bacteria</taxon>
        <taxon>Candidatus Falkowiibacteriota</taxon>
    </lineage>
</organism>